<evidence type="ECO:0000313" key="2">
    <source>
        <dbReference type="Proteomes" id="UP000605676"/>
    </source>
</evidence>
<gene>
    <name evidence="1" type="ORF">JIV24_18645</name>
</gene>
<protein>
    <recommendedName>
        <fullName evidence="3">Outer membrane protein beta-barrel domain-containing protein</fullName>
    </recommendedName>
</protein>
<keyword evidence="2" id="KW-1185">Reference proteome</keyword>
<evidence type="ECO:0000313" key="1">
    <source>
        <dbReference type="EMBL" id="MBK3519373.1"/>
    </source>
</evidence>
<accession>A0ABS1HQ71</accession>
<dbReference type="EMBL" id="JAENRR010000064">
    <property type="protein sequence ID" value="MBK3519373.1"/>
    <property type="molecule type" value="Genomic_DNA"/>
</dbReference>
<sequence>MKPLHHIIILLFFTACSTTVFSQEKELVKKRRVFFEPQIGFSHLLKNSIDTELNNAFNFGLRFRFESASEKFSWAPTFNFRQFKHKEDYSDSNAYLLTLLKTGVQGSFAIFESENKKVRMYNFCELNYTWSSYDYRYEDNSFRPDDVPNTDLFEIMSGKGPGLMLGYRLQLQYFFIEMGYDIFGANHVLSDEARDVLDSGGTAYDNEIEQGINSFNFHIGASIPLRFN</sequence>
<proteinExistence type="predicted"/>
<reference evidence="1 2" key="1">
    <citation type="submission" date="2021-01" db="EMBL/GenBank/DDBJ databases">
        <title>Carboxyliciviraga sp.nov., isolated from coastal sediments.</title>
        <authorList>
            <person name="Lu D."/>
            <person name="Zhang T."/>
        </authorList>
    </citation>
    <scope>NUCLEOTIDE SEQUENCE [LARGE SCALE GENOMIC DNA]</scope>
    <source>
        <strain evidence="1 2">N1Y132</strain>
    </source>
</reference>
<dbReference type="Proteomes" id="UP000605676">
    <property type="component" value="Unassembled WGS sequence"/>
</dbReference>
<name>A0ABS1HQ71_9BACT</name>
<dbReference type="PROSITE" id="PS51257">
    <property type="entry name" value="PROKAR_LIPOPROTEIN"/>
    <property type="match status" value="1"/>
</dbReference>
<comment type="caution">
    <text evidence="1">The sequence shown here is derived from an EMBL/GenBank/DDBJ whole genome shotgun (WGS) entry which is preliminary data.</text>
</comment>
<evidence type="ECO:0008006" key="3">
    <source>
        <dbReference type="Google" id="ProtNLM"/>
    </source>
</evidence>
<dbReference type="RefSeq" id="WP_200466592.1">
    <property type="nucleotide sequence ID" value="NZ_JAENRR010000064.1"/>
</dbReference>
<organism evidence="1 2">
    <name type="scientific">Carboxylicivirga marina</name>
    <dbReference type="NCBI Taxonomy" id="2800988"/>
    <lineage>
        <taxon>Bacteria</taxon>
        <taxon>Pseudomonadati</taxon>
        <taxon>Bacteroidota</taxon>
        <taxon>Bacteroidia</taxon>
        <taxon>Marinilabiliales</taxon>
        <taxon>Marinilabiliaceae</taxon>
        <taxon>Carboxylicivirga</taxon>
    </lineage>
</organism>